<dbReference type="InterPro" id="IPR002994">
    <property type="entry name" value="Surf1/Shy1"/>
</dbReference>
<dbReference type="GO" id="GO:0005886">
    <property type="term" value="C:plasma membrane"/>
    <property type="evidence" value="ECO:0007669"/>
    <property type="project" value="UniProtKB-SubCell"/>
</dbReference>
<dbReference type="InterPro" id="IPR045214">
    <property type="entry name" value="Surf1/Surf4"/>
</dbReference>
<keyword evidence="5 6" id="KW-0472">Membrane</keyword>
<comment type="similarity">
    <text evidence="2 6">Belongs to the SURF1 family.</text>
</comment>
<comment type="subcellular location">
    <subcellularLocation>
        <location evidence="6">Cell membrane</location>
        <topology evidence="6">Multi-pass membrane protein</topology>
    </subcellularLocation>
    <subcellularLocation>
        <location evidence="1">Membrane</location>
    </subcellularLocation>
</comment>
<evidence type="ECO:0000256" key="1">
    <source>
        <dbReference type="ARBA" id="ARBA00004370"/>
    </source>
</evidence>
<gene>
    <name evidence="7" type="ORF">LRP29_19895</name>
</gene>
<dbReference type="PROSITE" id="PS50895">
    <property type="entry name" value="SURF1"/>
    <property type="match status" value="1"/>
</dbReference>
<evidence type="ECO:0000256" key="6">
    <source>
        <dbReference type="RuleBase" id="RU363076"/>
    </source>
</evidence>
<dbReference type="EMBL" id="CP088147">
    <property type="protein sequence ID" value="UTU49753.1"/>
    <property type="molecule type" value="Genomic_DNA"/>
</dbReference>
<evidence type="ECO:0000256" key="5">
    <source>
        <dbReference type="ARBA" id="ARBA00023136"/>
    </source>
</evidence>
<protein>
    <recommendedName>
        <fullName evidence="6">SURF1-like protein</fullName>
    </recommendedName>
</protein>
<dbReference type="PANTHER" id="PTHR23427">
    <property type="entry name" value="SURFEIT LOCUS PROTEIN"/>
    <property type="match status" value="1"/>
</dbReference>
<sequence>MLCLCGAIGIAGFSALGIWQLERRVWKLDLIERVDQRLKAVPVAAPAPSAWPAINARDDEYRRLVVTGRFLGDRETLVQAVTDLGGGFWVMAPFRADDGFTILVNRGFVPTDKRDPATRFAGKPSGDHTGIHGLLRISEPKGGFLRTNDPAANRWYSRDVQAIAAKQGVGQVAPYFIDADATPNPGGWPVGGLTVVSFHNNHLVYALTWFGLALMVLGAVACLLRQAVKDRPGGG</sequence>
<keyword evidence="6" id="KW-1003">Cell membrane</keyword>
<keyword evidence="4 6" id="KW-1133">Transmembrane helix</keyword>
<evidence type="ECO:0000313" key="8">
    <source>
        <dbReference type="Proteomes" id="UP001060070"/>
    </source>
</evidence>
<proteinExistence type="inferred from homology"/>
<evidence type="ECO:0000313" key="7">
    <source>
        <dbReference type="EMBL" id="UTU49753.1"/>
    </source>
</evidence>
<name>A0AB38T5S5_9HYPH</name>
<evidence type="ECO:0000256" key="4">
    <source>
        <dbReference type="ARBA" id="ARBA00022989"/>
    </source>
</evidence>
<dbReference type="AlphaFoldDB" id="A0AB38T5S5"/>
<accession>A0AB38T5S5</accession>
<dbReference type="RefSeq" id="WP_032899651.1">
    <property type="nucleotide sequence ID" value="NZ_CP088147.1"/>
</dbReference>
<comment type="caution">
    <text evidence="6">Lacks conserved residue(s) required for the propagation of feature annotation.</text>
</comment>
<reference evidence="7 8" key="1">
    <citation type="journal article" date="2022" name="Microbiol. Resour. Announc.">
        <title>Complete Genome Sequence of Mesorhizobium ciceri Strain R30, a Rhizobium Used as a Commercial Inoculant for Chickpea in Argentina.</title>
        <authorList>
            <person name="Foresto E."/>
            <person name="Revale S."/>
            <person name="Primo E."/>
            <person name="Nievas F."/>
            <person name="Carezzano E."/>
            <person name="Puente M."/>
            <person name="Alzari P."/>
            <person name="Mart M."/>
            <person name="Ben-Assaya M."/>
            <person name="Mornico D."/>
            <person name="Santoro M."/>
            <person name="Mart F."/>
            <person name="Giordano W."/>
            <person name="Bogino P."/>
        </authorList>
    </citation>
    <scope>NUCLEOTIDE SEQUENCE [LARGE SCALE GENOMIC DNA]</scope>
    <source>
        <strain evidence="7 8">R30</strain>
    </source>
</reference>
<keyword evidence="8" id="KW-1185">Reference proteome</keyword>
<feature type="transmembrane region" description="Helical" evidence="6">
    <location>
        <begin position="203"/>
        <end position="224"/>
    </location>
</feature>
<dbReference type="CDD" id="cd06662">
    <property type="entry name" value="SURF1"/>
    <property type="match status" value="1"/>
</dbReference>
<dbReference type="Proteomes" id="UP001060070">
    <property type="component" value="Chromosome"/>
</dbReference>
<evidence type="ECO:0000256" key="3">
    <source>
        <dbReference type="ARBA" id="ARBA00022692"/>
    </source>
</evidence>
<dbReference type="Pfam" id="PF02104">
    <property type="entry name" value="SURF1"/>
    <property type="match status" value="1"/>
</dbReference>
<dbReference type="PANTHER" id="PTHR23427:SF2">
    <property type="entry name" value="SURFEIT LOCUS PROTEIN 1"/>
    <property type="match status" value="1"/>
</dbReference>
<organism evidence="7 8">
    <name type="scientific">Mesorhizobium ciceri</name>
    <dbReference type="NCBI Taxonomy" id="39645"/>
    <lineage>
        <taxon>Bacteria</taxon>
        <taxon>Pseudomonadati</taxon>
        <taxon>Pseudomonadota</taxon>
        <taxon>Alphaproteobacteria</taxon>
        <taxon>Hyphomicrobiales</taxon>
        <taxon>Phyllobacteriaceae</taxon>
        <taxon>Mesorhizobium</taxon>
    </lineage>
</organism>
<evidence type="ECO:0000256" key="2">
    <source>
        <dbReference type="ARBA" id="ARBA00007165"/>
    </source>
</evidence>
<dbReference type="GeneID" id="91561332"/>
<keyword evidence="3 6" id="KW-0812">Transmembrane</keyword>